<dbReference type="InterPro" id="IPR043128">
    <property type="entry name" value="Rev_trsase/Diguanyl_cyclase"/>
</dbReference>
<name>A0ABW0TU60_9BACL</name>
<keyword evidence="6 11" id="KW-0695">RNA-directed DNA polymerase</keyword>
<evidence type="ECO:0000256" key="7">
    <source>
        <dbReference type="ARBA" id="ARBA00023118"/>
    </source>
</evidence>
<evidence type="ECO:0000259" key="10">
    <source>
        <dbReference type="PROSITE" id="PS50878"/>
    </source>
</evidence>
<evidence type="ECO:0000256" key="4">
    <source>
        <dbReference type="ARBA" id="ARBA00022723"/>
    </source>
</evidence>
<evidence type="ECO:0000256" key="3">
    <source>
        <dbReference type="ARBA" id="ARBA00022695"/>
    </source>
</evidence>
<dbReference type="RefSeq" id="WP_381442688.1">
    <property type="nucleotide sequence ID" value="NZ_JBHSNP010000009.1"/>
</dbReference>
<dbReference type="GO" id="GO:0003964">
    <property type="term" value="F:RNA-directed DNA polymerase activity"/>
    <property type="evidence" value="ECO:0007669"/>
    <property type="project" value="UniProtKB-KW"/>
</dbReference>
<keyword evidence="12" id="KW-1185">Reference proteome</keyword>
<keyword evidence="2 11" id="KW-0808">Transferase</keyword>
<organism evidence="11 12">
    <name type="scientific">Sporosarcina koreensis</name>
    <dbReference type="NCBI Taxonomy" id="334735"/>
    <lineage>
        <taxon>Bacteria</taxon>
        <taxon>Bacillati</taxon>
        <taxon>Bacillota</taxon>
        <taxon>Bacilli</taxon>
        <taxon>Bacillales</taxon>
        <taxon>Caryophanaceae</taxon>
        <taxon>Sporosarcina</taxon>
    </lineage>
</organism>
<evidence type="ECO:0000256" key="6">
    <source>
        <dbReference type="ARBA" id="ARBA00022918"/>
    </source>
</evidence>
<gene>
    <name evidence="11" type="ORF">ACFPTP_05000</name>
</gene>
<accession>A0ABW0TU60</accession>
<comment type="catalytic activity">
    <reaction evidence="9">
        <text>DNA(n) + a 2'-deoxyribonucleoside 5'-triphosphate = DNA(n+1) + diphosphate</text>
        <dbReference type="Rhea" id="RHEA:22508"/>
        <dbReference type="Rhea" id="RHEA-COMP:17339"/>
        <dbReference type="Rhea" id="RHEA-COMP:17340"/>
        <dbReference type="ChEBI" id="CHEBI:33019"/>
        <dbReference type="ChEBI" id="CHEBI:61560"/>
        <dbReference type="ChEBI" id="CHEBI:173112"/>
        <dbReference type="EC" id="2.7.7.49"/>
    </reaction>
</comment>
<comment type="similarity">
    <text evidence="8">Belongs to the bacterial reverse transcriptase family.</text>
</comment>
<dbReference type="Proteomes" id="UP001596071">
    <property type="component" value="Unassembled WGS sequence"/>
</dbReference>
<keyword evidence="4" id="KW-0479">Metal-binding</keyword>
<keyword evidence="3 11" id="KW-0548">Nucleotidyltransferase</keyword>
<feature type="domain" description="Reverse transcriptase" evidence="10">
    <location>
        <begin position="1"/>
        <end position="242"/>
    </location>
</feature>
<comment type="caution">
    <text evidence="11">The sequence shown here is derived from an EMBL/GenBank/DDBJ whole genome shotgun (WGS) entry which is preliminary data.</text>
</comment>
<dbReference type="PRINTS" id="PR00866">
    <property type="entry name" value="RNADNAPOLMS"/>
</dbReference>
<evidence type="ECO:0000256" key="1">
    <source>
        <dbReference type="ARBA" id="ARBA00012493"/>
    </source>
</evidence>
<keyword evidence="5" id="KW-0460">Magnesium</keyword>
<sequence>MEKYVVSKKDFLRNILKISDQELPKIEHSWYIPIKLKQLNGKERVVYTLPGGNILARFQERLNRNLFNTFYLSDAAHGFVQGRSYRTFLESHVNDPYHQKNKLFLKLDIKNFFPSINENIIKRTLDEYFKIENPIEKEAVLNWTVSAITLDGKLPMGAKTSPVISNLVFRRIDARIQKYCFDTNIEYTRYADDLLFSSYRDVIHSERLINLIVGILKEYEMELNYNKIRRGIGFFSINGFVIDDKIRLSRKKLKEIRSVLFVLDMLSKEDLRQKNLLEKINGKIVSNSYVRKFYSLSHLNNYLAGHRSFLIAWLPNQQTSFQLMTKKLIQRIDKHIEQVSDYIERKK</sequence>
<proteinExistence type="inferred from homology"/>
<dbReference type="SUPFAM" id="SSF56672">
    <property type="entry name" value="DNA/RNA polymerases"/>
    <property type="match status" value="1"/>
</dbReference>
<evidence type="ECO:0000256" key="8">
    <source>
        <dbReference type="ARBA" id="ARBA00034120"/>
    </source>
</evidence>
<dbReference type="PROSITE" id="PS50878">
    <property type="entry name" value="RT_POL"/>
    <property type="match status" value="1"/>
</dbReference>
<evidence type="ECO:0000313" key="11">
    <source>
        <dbReference type="EMBL" id="MFC5602570.1"/>
    </source>
</evidence>
<dbReference type="EMBL" id="JBHSNP010000009">
    <property type="protein sequence ID" value="MFC5602570.1"/>
    <property type="molecule type" value="Genomic_DNA"/>
</dbReference>
<keyword evidence="7" id="KW-0051">Antiviral defense</keyword>
<reference evidence="12" key="1">
    <citation type="journal article" date="2019" name="Int. J. Syst. Evol. Microbiol.">
        <title>The Global Catalogue of Microorganisms (GCM) 10K type strain sequencing project: providing services to taxonomists for standard genome sequencing and annotation.</title>
        <authorList>
            <consortium name="The Broad Institute Genomics Platform"/>
            <consortium name="The Broad Institute Genome Sequencing Center for Infectious Disease"/>
            <person name="Wu L."/>
            <person name="Ma J."/>
        </authorList>
    </citation>
    <scope>NUCLEOTIDE SEQUENCE [LARGE SCALE GENOMIC DNA]</scope>
    <source>
        <strain evidence="12">KACC 11299</strain>
    </source>
</reference>
<evidence type="ECO:0000256" key="5">
    <source>
        <dbReference type="ARBA" id="ARBA00022842"/>
    </source>
</evidence>
<dbReference type="InterPro" id="IPR000477">
    <property type="entry name" value="RT_dom"/>
</dbReference>
<dbReference type="InterPro" id="IPR043502">
    <property type="entry name" value="DNA/RNA_pol_sf"/>
</dbReference>
<dbReference type="EC" id="2.7.7.49" evidence="1"/>
<dbReference type="Gene3D" id="3.30.70.270">
    <property type="match status" value="1"/>
</dbReference>
<evidence type="ECO:0000256" key="9">
    <source>
        <dbReference type="ARBA" id="ARBA00048173"/>
    </source>
</evidence>
<dbReference type="Pfam" id="PF00078">
    <property type="entry name" value="RVT_1"/>
    <property type="match status" value="1"/>
</dbReference>
<dbReference type="CDD" id="cd03487">
    <property type="entry name" value="RT_Bac_retron_II"/>
    <property type="match status" value="1"/>
</dbReference>
<evidence type="ECO:0000313" key="12">
    <source>
        <dbReference type="Proteomes" id="UP001596071"/>
    </source>
</evidence>
<protein>
    <recommendedName>
        <fullName evidence="1">RNA-directed DNA polymerase</fullName>
        <ecNumber evidence="1">2.7.7.49</ecNumber>
    </recommendedName>
</protein>
<dbReference type="InterPro" id="IPR051083">
    <property type="entry name" value="GrpII_Intron_Splice-Mob/Def"/>
</dbReference>
<dbReference type="PANTHER" id="PTHR34047">
    <property type="entry name" value="NUCLEAR INTRON MATURASE 1, MITOCHONDRIAL-RELATED"/>
    <property type="match status" value="1"/>
</dbReference>
<evidence type="ECO:0000256" key="2">
    <source>
        <dbReference type="ARBA" id="ARBA00022679"/>
    </source>
</evidence>
<dbReference type="InterPro" id="IPR000123">
    <property type="entry name" value="Reverse_transcriptase_msDNA"/>
</dbReference>